<dbReference type="InterPro" id="IPR011990">
    <property type="entry name" value="TPR-like_helical_dom_sf"/>
</dbReference>
<evidence type="ECO:0000313" key="2">
    <source>
        <dbReference type="Proteomes" id="UP001596915"/>
    </source>
</evidence>
<dbReference type="Gene3D" id="1.25.40.10">
    <property type="entry name" value="Tetratricopeptide repeat domain"/>
    <property type="match status" value="1"/>
</dbReference>
<organism evidence="1 2">
    <name type="scientific">Streptomyces sanglieri</name>
    <dbReference type="NCBI Taxonomy" id="193460"/>
    <lineage>
        <taxon>Bacteria</taxon>
        <taxon>Bacillati</taxon>
        <taxon>Actinomycetota</taxon>
        <taxon>Actinomycetes</taxon>
        <taxon>Kitasatosporales</taxon>
        <taxon>Streptomycetaceae</taxon>
        <taxon>Streptomyces</taxon>
    </lineage>
</organism>
<keyword evidence="2" id="KW-1185">Reference proteome</keyword>
<evidence type="ECO:0000313" key="1">
    <source>
        <dbReference type="EMBL" id="MFD0622069.1"/>
    </source>
</evidence>
<comment type="caution">
    <text evidence="1">The sequence shown here is derived from an EMBL/GenBank/DDBJ whole genome shotgun (WGS) entry which is preliminary data.</text>
</comment>
<dbReference type="SUPFAM" id="SSF48452">
    <property type="entry name" value="TPR-like"/>
    <property type="match status" value="1"/>
</dbReference>
<gene>
    <name evidence="1" type="ORF">ACFQ2K_03870</name>
</gene>
<dbReference type="Proteomes" id="UP001596915">
    <property type="component" value="Unassembled WGS sequence"/>
</dbReference>
<name>A0ABW2WQB3_9ACTN</name>
<dbReference type="EMBL" id="JBHTGL010000005">
    <property type="protein sequence ID" value="MFD0622069.1"/>
    <property type="molecule type" value="Genomic_DNA"/>
</dbReference>
<protein>
    <submittedName>
        <fullName evidence="1">XRE family transcriptional regulator</fullName>
    </submittedName>
</protein>
<accession>A0ABW2WQB3</accession>
<reference evidence="2" key="1">
    <citation type="journal article" date="2019" name="Int. J. Syst. Evol. Microbiol.">
        <title>The Global Catalogue of Microorganisms (GCM) 10K type strain sequencing project: providing services to taxonomists for standard genome sequencing and annotation.</title>
        <authorList>
            <consortium name="The Broad Institute Genomics Platform"/>
            <consortium name="The Broad Institute Genome Sequencing Center for Infectious Disease"/>
            <person name="Wu L."/>
            <person name="Ma J."/>
        </authorList>
    </citation>
    <scope>NUCLEOTIDE SEQUENCE [LARGE SCALE GENOMIC DNA]</scope>
    <source>
        <strain evidence="2">JCM 12607</strain>
    </source>
</reference>
<sequence>MARVRNEAFVAWMEREGWSAPALAKELEAVVRRLTRKAGPGRELSEITVHKWRCGETSWPQEKYRIALEQVSGLMVAALGFAPPDRRRKPAPVEDPVHRRSFLALTTGSAGAAALGPPAAGVGSGDVLRLRQQLDTLMVLDDSRGGHDTLERAALAGAQEAVALQEKPATQRTRQRLFSLAADYTATAAWSCVDARESVRAQPLHERALHLAGLAQDPVATMRVWNSVAILAHQRGAHAESLAAGQAARATAVARRDPLFASLAHARIAIAHAHLGDHRPALRSLEHAEKALAKADPRLRPSWIAFYGRAELHAITSIVHDRLGNSPAAEAASHHALAALPQVFARNRAFATARLALAQLHQGDLDQAAATTAGIFPLLGGAALPGRLRTLLGDFYRDLINTAPHAPATREWADRYRTNWSRT</sequence>
<proteinExistence type="predicted"/>